<feature type="transmembrane region" description="Helical" evidence="7">
    <location>
        <begin position="248"/>
        <end position="269"/>
    </location>
</feature>
<evidence type="ECO:0000256" key="7">
    <source>
        <dbReference type="SAM" id="Phobius"/>
    </source>
</evidence>
<dbReference type="Proteomes" id="UP000044602">
    <property type="component" value="Unassembled WGS sequence"/>
</dbReference>
<feature type="transmembrane region" description="Helical" evidence="7">
    <location>
        <begin position="289"/>
        <end position="313"/>
    </location>
</feature>
<keyword evidence="3" id="KW-0813">Transport</keyword>
<evidence type="ECO:0000259" key="10">
    <source>
        <dbReference type="Pfam" id="PF19055"/>
    </source>
</evidence>
<feature type="domain" description="CDR ABC transporter" evidence="9">
    <location>
        <begin position="472"/>
        <end position="506"/>
    </location>
</feature>
<dbReference type="InterPro" id="IPR010929">
    <property type="entry name" value="PDR_CDR_ABC"/>
</dbReference>
<proteinExistence type="inferred from homology"/>
<reference evidence="11 12" key="1">
    <citation type="submission" date="2015-05" db="EMBL/GenBank/DDBJ databases">
        <authorList>
            <person name="Wang D.B."/>
            <person name="Wang M."/>
        </authorList>
    </citation>
    <scope>NUCLEOTIDE SEQUENCE [LARGE SCALE GENOMIC DNA]</scope>
    <source>
        <strain evidence="11">VL1</strain>
    </source>
</reference>
<evidence type="ECO:0000313" key="11">
    <source>
        <dbReference type="EMBL" id="CRK22556.1"/>
    </source>
</evidence>
<feature type="transmembrane region" description="Helical" evidence="7">
    <location>
        <begin position="334"/>
        <end position="357"/>
    </location>
</feature>
<accession>A0A0G4LKJ2</accession>
<dbReference type="InterPro" id="IPR013525">
    <property type="entry name" value="ABC2_TM"/>
</dbReference>
<comment type="similarity">
    <text evidence="2">Belongs to the ABC transporter superfamily. ABCG family. PDR (TC 3.A.1.205) subfamily.</text>
</comment>
<evidence type="ECO:0000259" key="8">
    <source>
        <dbReference type="Pfam" id="PF01061"/>
    </source>
</evidence>
<dbReference type="GO" id="GO:0016020">
    <property type="term" value="C:membrane"/>
    <property type="evidence" value="ECO:0007669"/>
    <property type="project" value="UniProtKB-SubCell"/>
</dbReference>
<comment type="subcellular location">
    <subcellularLocation>
        <location evidence="1">Membrane</location>
        <topology evidence="1">Multi-pass membrane protein</topology>
    </subcellularLocation>
</comment>
<feature type="domain" description="ABC-2 type transporter transmembrane" evidence="8">
    <location>
        <begin position="195"/>
        <end position="411"/>
    </location>
</feature>
<feature type="transmembrane region" description="Helical" evidence="7">
    <location>
        <begin position="490"/>
        <end position="509"/>
    </location>
</feature>
<dbReference type="Pfam" id="PF06422">
    <property type="entry name" value="PDR_CDR"/>
    <property type="match status" value="1"/>
</dbReference>
<dbReference type="Gene3D" id="3.40.50.300">
    <property type="entry name" value="P-loop containing nucleotide triphosphate hydrolases"/>
    <property type="match status" value="1"/>
</dbReference>
<sequence>MEEYAEAVVGVPGEGLNVEQRKRLTIGVELAAKPPLLLFVDEPTSGLDSQTSWAILDLLEKLTKSGQAILCTIHQPSAMLFQRFDRLLFLAKGGRTVYFGDIGENSRHMIAYFERISGTTCPAEANPAEWMLEVIGAAPGSHTEVDWFEAWRQSPEYAATQAELQRLKDERAPQDPSSSKEDTASYREFAASFGTQLYEVTHRVFQQYWRTPSYIYSKAALCILVALFIGFVFFDAPNSMQGLQNQMFAIFNILTVFGQLVQQTMPYFVIQRSLYEVRERPSKVYGWKIFMLSQIIVELPWNSLMAVLMYVCWYYPVGLQNNAIAAGQTTERGVLMFLFLLIFLLFTSTFTDFIIAGFETAEAGANIANVLFMLCLIFCGVLANPDTLPGFWIFMYRVSPFTYIVAGMLSVAVANTNVVCADNELLSIVPPSGETCSDYLGPWMEQFGGYLTDATINSTSECQMCTMDKTNTFLNSLNIDYADRWRNFGIGWAFIIFNILAALGLYWLARVPKKGGLFGKKKQE</sequence>
<evidence type="ECO:0000256" key="1">
    <source>
        <dbReference type="ARBA" id="ARBA00004141"/>
    </source>
</evidence>
<feature type="transmembrane region" description="Helical" evidence="7">
    <location>
        <begin position="394"/>
        <end position="414"/>
    </location>
</feature>
<dbReference type="GO" id="GO:0005524">
    <property type="term" value="F:ATP binding"/>
    <property type="evidence" value="ECO:0007669"/>
    <property type="project" value="InterPro"/>
</dbReference>
<gene>
    <name evidence="11" type="ORF">BN1708_013436</name>
</gene>
<feature type="domain" description="ABC transporter family G" evidence="10">
    <location>
        <begin position="74"/>
        <end position="137"/>
    </location>
</feature>
<evidence type="ECO:0000259" key="9">
    <source>
        <dbReference type="Pfam" id="PF06422"/>
    </source>
</evidence>
<evidence type="ECO:0000256" key="4">
    <source>
        <dbReference type="ARBA" id="ARBA00022692"/>
    </source>
</evidence>
<name>A0A0G4LKJ2_VERLO</name>
<keyword evidence="6 7" id="KW-0472">Membrane</keyword>
<keyword evidence="4 7" id="KW-0812">Transmembrane</keyword>
<dbReference type="EMBL" id="CVQH01014335">
    <property type="protein sequence ID" value="CRK22556.1"/>
    <property type="molecule type" value="Genomic_DNA"/>
</dbReference>
<dbReference type="InterPro" id="IPR043926">
    <property type="entry name" value="ABCG_dom"/>
</dbReference>
<organism evidence="11 12">
    <name type="scientific">Verticillium longisporum</name>
    <name type="common">Verticillium dahliae var. longisporum</name>
    <dbReference type="NCBI Taxonomy" id="100787"/>
    <lineage>
        <taxon>Eukaryota</taxon>
        <taxon>Fungi</taxon>
        <taxon>Dikarya</taxon>
        <taxon>Ascomycota</taxon>
        <taxon>Pezizomycotina</taxon>
        <taxon>Sordariomycetes</taxon>
        <taxon>Hypocreomycetidae</taxon>
        <taxon>Glomerellales</taxon>
        <taxon>Plectosphaerellaceae</taxon>
        <taxon>Verticillium</taxon>
    </lineage>
</organism>
<keyword evidence="12" id="KW-1185">Reference proteome</keyword>
<dbReference type="SUPFAM" id="SSF52540">
    <property type="entry name" value="P-loop containing nucleoside triphosphate hydrolases"/>
    <property type="match status" value="1"/>
</dbReference>
<evidence type="ECO:0000256" key="6">
    <source>
        <dbReference type="ARBA" id="ARBA00023136"/>
    </source>
</evidence>
<keyword evidence="5 7" id="KW-1133">Transmembrane helix</keyword>
<dbReference type="PANTHER" id="PTHR19241">
    <property type="entry name" value="ATP-BINDING CASSETTE TRANSPORTER"/>
    <property type="match status" value="1"/>
</dbReference>
<protein>
    <submittedName>
        <fullName evidence="11">Uncharacterized protein</fullName>
    </submittedName>
</protein>
<dbReference type="InterPro" id="IPR027417">
    <property type="entry name" value="P-loop_NTPase"/>
</dbReference>
<feature type="transmembrane region" description="Helical" evidence="7">
    <location>
        <begin position="215"/>
        <end position="236"/>
    </location>
</feature>
<evidence type="ECO:0000256" key="3">
    <source>
        <dbReference type="ARBA" id="ARBA00022448"/>
    </source>
</evidence>
<evidence type="ECO:0000256" key="5">
    <source>
        <dbReference type="ARBA" id="ARBA00022989"/>
    </source>
</evidence>
<dbReference type="STRING" id="100787.A0A0G4LKJ2"/>
<dbReference type="Pfam" id="PF19055">
    <property type="entry name" value="ABC2_membrane_7"/>
    <property type="match status" value="1"/>
</dbReference>
<evidence type="ECO:0000256" key="2">
    <source>
        <dbReference type="ARBA" id="ARBA00006012"/>
    </source>
</evidence>
<dbReference type="AlphaFoldDB" id="A0A0G4LKJ2"/>
<dbReference type="GO" id="GO:0140359">
    <property type="term" value="F:ABC-type transporter activity"/>
    <property type="evidence" value="ECO:0007669"/>
    <property type="project" value="InterPro"/>
</dbReference>
<dbReference type="Pfam" id="PF01061">
    <property type="entry name" value="ABC2_membrane"/>
    <property type="match status" value="1"/>
</dbReference>
<evidence type="ECO:0000313" key="12">
    <source>
        <dbReference type="Proteomes" id="UP000044602"/>
    </source>
</evidence>
<feature type="transmembrane region" description="Helical" evidence="7">
    <location>
        <begin position="363"/>
        <end position="382"/>
    </location>
</feature>